<evidence type="ECO:0000313" key="2">
    <source>
        <dbReference type="Proteomes" id="UP001489897"/>
    </source>
</evidence>
<reference evidence="1 2" key="1">
    <citation type="submission" date="2024-01" db="EMBL/GenBank/DDBJ databases">
        <title>The diversity of rhizobia nodulating Mimosa spp. in eleven states of Brazil covering several biomes is determined by host plant, location, and edaphic factors.</title>
        <authorList>
            <person name="Rouws L."/>
            <person name="Barauna A."/>
            <person name="Beukes C."/>
            <person name="De Faria S.M."/>
            <person name="Gross E."/>
            <person name="Dos Reis Junior F.B."/>
            <person name="Simon M."/>
            <person name="Maluk M."/>
            <person name="Odee D.W."/>
            <person name="Kenicer G."/>
            <person name="Young J.P.W."/>
            <person name="Reis V.M."/>
            <person name="Zilli J."/>
            <person name="James E.K."/>
        </authorList>
    </citation>
    <scope>NUCLEOTIDE SEQUENCE [LARGE SCALE GENOMIC DNA]</scope>
    <source>
        <strain evidence="1 2">JPY167</strain>
    </source>
</reference>
<evidence type="ECO:0000313" key="1">
    <source>
        <dbReference type="EMBL" id="MEM5425841.1"/>
    </source>
</evidence>
<gene>
    <name evidence="1" type="ORF">VSR73_32885</name>
</gene>
<organism evidence="1 2">
    <name type="scientific">Paraburkholderia ferrariae</name>
    <dbReference type="NCBI Taxonomy" id="386056"/>
    <lineage>
        <taxon>Bacteria</taxon>
        <taxon>Pseudomonadati</taxon>
        <taxon>Pseudomonadota</taxon>
        <taxon>Betaproteobacteria</taxon>
        <taxon>Burkholderiales</taxon>
        <taxon>Burkholderiaceae</taxon>
        <taxon>Paraburkholderia</taxon>
    </lineage>
</organism>
<dbReference type="Proteomes" id="UP001489897">
    <property type="component" value="Unassembled WGS sequence"/>
</dbReference>
<proteinExistence type="predicted"/>
<comment type="caution">
    <text evidence="1">The sequence shown here is derived from an EMBL/GenBank/DDBJ whole genome shotgun (WGS) entry which is preliminary data.</text>
</comment>
<accession>A0ABU9S227</accession>
<dbReference type="EMBL" id="JAYMRV010000013">
    <property type="protein sequence ID" value="MEM5425841.1"/>
    <property type="molecule type" value="Genomic_DNA"/>
</dbReference>
<name>A0ABU9S227_9BURK</name>
<dbReference type="RefSeq" id="WP_342949674.1">
    <property type="nucleotide sequence ID" value="NZ_JAYMRV010000013.1"/>
</dbReference>
<sequence length="192" mass="22115">MQHSDQPYIELRKARIAIEAMGTARSLDEFEENWKEFLGRIERVWNKAYNHFDKSPKWNGWKGRYEKARKSDPLLSYLVNARGADEHTVNETTGLDPSGITVNAADRNLPLTIEHMTIKGGHVFINDPSNLRIDFIPQRIKLLPVINRGREYPVPYEHFGTPIDPSDVIALANHAAAYYEAMLEKAEYFFVK</sequence>
<keyword evidence="2" id="KW-1185">Reference proteome</keyword>
<protein>
    <submittedName>
        <fullName evidence="1">Uncharacterized protein</fullName>
    </submittedName>
</protein>